<dbReference type="Gene3D" id="3.90.1720.30">
    <property type="entry name" value="PPPDE domains"/>
    <property type="match status" value="1"/>
</dbReference>
<evidence type="ECO:0000256" key="1">
    <source>
        <dbReference type="ARBA" id="ARBA00008140"/>
    </source>
</evidence>
<sequence length="403" mass="46115">MTSSFVVKLRIYDLSRGMVKAWSPFLIGKQIDGVWHTAVEVYGMEYFYGGGILCLGSSEFDRYYDLKPVEVLNMGTTEVDQSCFHDFLNSIQPDFTAEKYNLISWNCNNFTNEICNFLLGKNIPQYILNTPYDVMSTPKGKLILDMMQSCQTSIAPGFGTNSTVVDNNMSNNSTSTGVTSGTSGNTKNTHNNGTNNTSQQDINDYSKVPSVSLHNFFDENKVKNVLTEYINNNNYKIDERKEFINILISFFENLIINPNILKNRLLYKKSYNNILNNLSTSSEYNIMLCSIGFLLGFIENDEINNSNNITVFVDSKYNQVHSFSEHFNLFVNKYIFLKNSDSSINKIDVLHFKDISEYSSLIEKSKINDNNEVFIFLSENFLNNNLDTTTKQNDFNYFNSIKN</sequence>
<evidence type="ECO:0000256" key="2">
    <source>
        <dbReference type="ARBA" id="ARBA00012423"/>
    </source>
</evidence>
<dbReference type="GO" id="GO:0008474">
    <property type="term" value="F:palmitoyl-(protein) hydrolase activity"/>
    <property type="evidence" value="ECO:0007669"/>
    <property type="project" value="UniProtKB-EC"/>
</dbReference>
<accession>A0A8C9LH36</accession>
<dbReference type="EC" id="3.1.2.22" evidence="2"/>
<reference evidence="8" key="2">
    <citation type="submission" date="2025-09" db="UniProtKB">
        <authorList>
            <consortium name="Ensembl"/>
        </authorList>
    </citation>
    <scope>IDENTIFICATION</scope>
</reference>
<dbReference type="Ensembl" id="ENSPTET00000000456.1">
    <property type="protein sequence ID" value="ENSPTEP00000000302.1"/>
    <property type="gene ID" value="ENSPTEG00000000371.1"/>
</dbReference>
<dbReference type="InterPro" id="IPR008580">
    <property type="entry name" value="PPPDE_dom"/>
</dbReference>
<dbReference type="GO" id="GO:0070646">
    <property type="term" value="P:protein modification by small protein removal"/>
    <property type="evidence" value="ECO:0007669"/>
    <property type="project" value="TreeGrafter"/>
</dbReference>
<dbReference type="AlphaFoldDB" id="A0A8C9LH36"/>
<evidence type="ECO:0000256" key="6">
    <source>
        <dbReference type="SAM" id="MobiDB-lite"/>
    </source>
</evidence>
<dbReference type="Proteomes" id="UP000694416">
    <property type="component" value="Unplaced"/>
</dbReference>
<comment type="similarity">
    <text evidence="1">Belongs to the DeSI family.</text>
</comment>
<protein>
    <recommendedName>
        <fullName evidence="2">palmitoyl-protein hydrolase</fullName>
        <ecNumber evidence="2">3.1.2.22</ecNumber>
    </recommendedName>
</protein>
<dbReference type="SMART" id="SM01179">
    <property type="entry name" value="DUF862"/>
    <property type="match status" value="1"/>
</dbReference>
<dbReference type="PANTHER" id="PTHR12378:SF7">
    <property type="entry name" value="DESUMOYLATING ISOPEPTIDASE 1"/>
    <property type="match status" value="1"/>
</dbReference>
<dbReference type="PROSITE" id="PS51858">
    <property type="entry name" value="PPPDE"/>
    <property type="match status" value="1"/>
</dbReference>
<organism evidence="8 9">
    <name type="scientific">Piliocolobus tephrosceles</name>
    <name type="common">Ugandan red Colobus</name>
    <dbReference type="NCBI Taxonomy" id="591936"/>
    <lineage>
        <taxon>Eukaryota</taxon>
        <taxon>Metazoa</taxon>
        <taxon>Chordata</taxon>
        <taxon>Craniata</taxon>
        <taxon>Vertebrata</taxon>
        <taxon>Euteleostomi</taxon>
        <taxon>Mammalia</taxon>
        <taxon>Eutheria</taxon>
        <taxon>Euarchontoglires</taxon>
        <taxon>Primates</taxon>
        <taxon>Haplorrhini</taxon>
        <taxon>Catarrhini</taxon>
        <taxon>Cercopithecidae</taxon>
        <taxon>Colobinae</taxon>
        <taxon>Piliocolobus</taxon>
    </lineage>
</organism>
<keyword evidence="3" id="KW-0645">Protease</keyword>
<evidence type="ECO:0000256" key="4">
    <source>
        <dbReference type="ARBA" id="ARBA00022801"/>
    </source>
</evidence>
<proteinExistence type="inferred from homology"/>
<dbReference type="PANTHER" id="PTHR12378">
    <property type="entry name" value="DESUMOYLATING ISOPEPTIDASE"/>
    <property type="match status" value="1"/>
</dbReference>
<name>A0A8C9LH36_9PRIM</name>
<reference evidence="8" key="1">
    <citation type="submission" date="2025-08" db="UniProtKB">
        <authorList>
            <consortium name="Ensembl"/>
        </authorList>
    </citation>
    <scope>IDENTIFICATION</scope>
</reference>
<dbReference type="InterPro" id="IPR042266">
    <property type="entry name" value="PPPDE_sf"/>
</dbReference>
<dbReference type="GO" id="GO:0008233">
    <property type="term" value="F:peptidase activity"/>
    <property type="evidence" value="ECO:0007669"/>
    <property type="project" value="UniProtKB-KW"/>
</dbReference>
<evidence type="ECO:0000259" key="7">
    <source>
        <dbReference type="PROSITE" id="PS51858"/>
    </source>
</evidence>
<evidence type="ECO:0000313" key="8">
    <source>
        <dbReference type="Ensembl" id="ENSPTEP00000000302.1"/>
    </source>
</evidence>
<dbReference type="GO" id="GO:0006508">
    <property type="term" value="P:proteolysis"/>
    <property type="evidence" value="ECO:0007669"/>
    <property type="project" value="UniProtKB-KW"/>
</dbReference>
<keyword evidence="4" id="KW-0378">Hydrolase</keyword>
<comment type="catalytic activity">
    <reaction evidence="5">
        <text>S-hexadecanoyl-L-cysteinyl-[protein] + H2O = L-cysteinyl-[protein] + hexadecanoate + H(+)</text>
        <dbReference type="Rhea" id="RHEA:19233"/>
        <dbReference type="Rhea" id="RHEA-COMP:10131"/>
        <dbReference type="Rhea" id="RHEA-COMP:11032"/>
        <dbReference type="ChEBI" id="CHEBI:7896"/>
        <dbReference type="ChEBI" id="CHEBI:15377"/>
        <dbReference type="ChEBI" id="CHEBI:15378"/>
        <dbReference type="ChEBI" id="CHEBI:29950"/>
        <dbReference type="ChEBI" id="CHEBI:74151"/>
        <dbReference type="EC" id="3.1.2.22"/>
    </reaction>
    <physiologicalReaction direction="left-to-right" evidence="5">
        <dbReference type="Rhea" id="RHEA:19234"/>
    </physiologicalReaction>
</comment>
<feature type="compositionally biased region" description="Low complexity" evidence="6">
    <location>
        <begin position="166"/>
        <end position="198"/>
    </location>
</feature>
<evidence type="ECO:0000313" key="9">
    <source>
        <dbReference type="Proteomes" id="UP000694416"/>
    </source>
</evidence>
<evidence type="ECO:0000256" key="5">
    <source>
        <dbReference type="ARBA" id="ARBA00047409"/>
    </source>
</evidence>
<dbReference type="Pfam" id="PF05903">
    <property type="entry name" value="Peptidase_C97"/>
    <property type="match status" value="1"/>
</dbReference>
<evidence type="ECO:0000256" key="3">
    <source>
        <dbReference type="ARBA" id="ARBA00022670"/>
    </source>
</evidence>
<feature type="region of interest" description="Disordered" evidence="6">
    <location>
        <begin position="166"/>
        <end position="202"/>
    </location>
</feature>
<feature type="domain" description="PPPDE" evidence="7">
    <location>
        <begin position="5"/>
        <end position="148"/>
    </location>
</feature>
<keyword evidence="9" id="KW-1185">Reference proteome</keyword>